<dbReference type="Gene3D" id="3.90.226.10">
    <property type="entry name" value="2-enoyl-CoA Hydratase, Chain A, domain 1"/>
    <property type="match status" value="1"/>
</dbReference>
<feature type="non-terminal residue" evidence="1">
    <location>
        <position position="1"/>
    </location>
</feature>
<dbReference type="AlphaFoldDB" id="T1C791"/>
<dbReference type="PANTHER" id="PTHR43388">
    <property type="entry name" value="HYDROGENASE MATURATION FACTOR HOXX"/>
    <property type="match status" value="1"/>
</dbReference>
<proteinExistence type="predicted"/>
<gene>
    <name evidence="1" type="ORF">B1B_07725</name>
</gene>
<reference evidence="1" key="2">
    <citation type="journal article" date="2014" name="ISME J.">
        <title>Microbial stratification in low pH oxic and suboxic macroscopic growths along an acid mine drainage.</title>
        <authorList>
            <person name="Mendez-Garcia C."/>
            <person name="Mesa V."/>
            <person name="Sprenger R.R."/>
            <person name="Richter M."/>
            <person name="Diez M.S."/>
            <person name="Solano J."/>
            <person name="Bargiela R."/>
            <person name="Golyshina O.V."/>
            <person name="Manteca A."/>
            <person name="Ramos J.L."/>
            <person name="Gallego J.R."/>
            <person name="Llorente I."/>
            <person name="Martins Dos Santos V.A."/>
            <person name="Jensen O.N."/>
            <person name="Pelaez A.I."/>
            <person name="Sanchez J."/>
            <person name="Ferrer M."/>
        </authorList>
    </citation>
    <scope>NUCLEOTIDE SEQUENCE</scope>
</reference>
<accession>T1C791</accession>
<dbReference type="GO" id="GO:0016740">
    <property type="term" value="F:transferase activity"/>
    <property type="evidence" value="ECO:0007669"/>
    <property type="project" value="UniProtKB-KW"/>
</dbReference>
<sequence length="229" mass="24688">AIWIGHVREDDVGTGSGIAGLKLPAERVFQAESAALPAAPGYAPIRYAEDGPVGVLRFELYNGALSTQRCQQLRAAYARCLERPTRVLVLAGGADYWSTGIHLGLIEAQDSPADESWRNINAIDDLTRDIVLTSDRLVIAALRGGAGAGGVFLALAADEVWAVPGVVLNPHYKDMGNLYGSEYWTYLLPRRVGAQGAQRLMQRRLPMGVAEARRLGLVDRLLPAEAPES</sequence>
<keyword evidence="1" id="KW-0808">Transferase</keyword>
<dbReference type="InterPro" id="IPR029045">
    <property type="entry name" value="ClpP/crotonase-like_dom_sf"/>
</dbReference>
<name>T1C791_9ZZZZ</name>
<dbReference type="PANTHER" id="PTHR43388:SF1">
    <property type="entry name" value="HYDROGENASE MATURATION FACTOR HOXX"/>
    <property type="match status" value="1"/>
</dbReference>
<dbReference type="InterPro" id="IPR001753">
    <property type="entry name" value="Enoyl-CoA_hydra/iso"/>
</dbReference>
<protein>
    <submittedName>
        <fullName evidence="1">Formyl transferase domain protein</fullName>
    </submittedName>
</protein>
<dbReference type="InterPro" id="IPR047180">
    <property type="entry name" value="HoxX-like"/>
</dbReference>
<organism evidence="1">
    <name type="scientific">mine drainage metagenome</name>
    <dbReference type="NCBI Taxonomy" id="410659"/>
    <lineage>
        <taxon>unclassified sequences</taxon>
        <taxon>metagenomes</taxon>
        <taxon>ecological metagenomes</taxon>
    </lineage>
</organism>
<dbReference type="Pfam" id="PF00378">
    <property type="entry name" value="ECH_1"/>
    <property type="match status" value="1"/>
</dbReference>
<comment type="caution">
    <text evidence="1">The sequence shown here is derived from an EMBL/GenBank/DDBJ whole genome shotgun (WGS) entry which is preliminary data.</text>
</comment>
<dbReference type="CDD" id="cd06558">
    <property type="entry name" value="crotonase-like"/>
    <property type="match status" value="1"/>
</dbReference>
<evidence type="ECO:0000313" key="1">
    <source>
        <dbReference type="EMBL" id="EQD61154.1"/>
    </source>
</evidence>
<reference evidence="1" key="1">
    <citation type="submission" date="2013-08" db="EMBL/GenBank/DDBJ databases">
        <authorList>
            <person name="Mendez C."/>
            <person name="Richter M."/>
            <person name="Ferrer M."/>
            <person name="Sanchez J."/>
        </authorList>
    </citation>
    <scope>NUCLEOTIDE SEQUENCE</scope>
</reference>
<dbReference type="SUPFAM" id="SSF52096">
    <property type="entry name" value="ClpP/crotonase"/>
    <property type="match status" value="1"/>
</dbReference>
<dbReference type="EMBL" id="AUZY01004938">
    <property type="protein sequence ID" value="EQD61154.1"/>
    <property type="molecule type" value="Genomic_DNA"/>
</dbReference>